<proteinExistence type="predicted"/>
<organism evidence="2 3">
    <name type="scientific">Pseudogulbenkiania ferrooxidans EGD-HP2</name>
    <dbReference type="NCBI Taxonomy" id="1388764"/>
    <lineage>
        <taxon>Bacteria</taxon>
        <taxon>Pseudomonadati</taxon>
        <taxon>Pseudomonadota</taxon>
        <taxon>Betaproteobacteria</taxon>
        <taxon>Neisseriales</taxon>
        <taxon>Chromobacteriaceae</taxon>
        <taxon>Pseudogulbenkiania</taxon>
    </lineage>
</organism>
<dbReference type="EMBL" id="AVPH01000212">
    <property type="protein sequence ID" value="ERE07222.1"/>
    <property type="molecule type" value="Genomic_DNA"/>
</dbReference>
<dbReference type="PANTHER" id="PTHR36180:SF2">
    <property type="entry name" value="BRO FAMILY PROTEIN"/>
    <property type="match status" value="1"/>
</dbReference>
<reference evidence="2 3" key="1">
    <citation type="journal article" date="2013" name="Genome Announc.">
        <title>Genome Sequence of the Pigment-Producing Bacterium Pseudogulbenkiania ferrooxidans, Isolated from Loktak Lake.</title>
        <authorList>
            <person name="Puranik S."/>
            <person name="Talkal R."/>
            <person name="Qureshi A."/>
            <person name="Khardenavis A."/>
            <person name="Kapley A."/>
            <person name="Purohit H.J."/>
        </authorList>
    </citation>
    <scope>NUCLEOTIDE SEQUENCE [LARGE SCALE GENOMIC DNA]</scope>
    <source>
        <strain evidence="2 3">EGD-HP2</strain>
    </source>
</reference>
<dbReference type="InterPro" id="IPR003497">
    <property type="entry name" value="BRO_N_domain"/>
</dbReference>
<evidence type="ECO:0000313" key="2">
    <source>
        <dbReference type="EMBL" id="ERE07222.1"/>
    </source>
</evidence>
<accession>A0ABN0N7K4</accession>
<dbReference type="GeneID" id="66367950"/>
<name>A0ABN0N7K4_9NEIS</name>
<evidence type="ECO:0000313" key="3">
    <source>
        <dbReference type="Proteomes" id="UP000016426"/>
    </source>
</evidence>
<feature type="domain" description="Bro-N" evidence="1">
    <location>
        <begin position="1"/>
        <end position="104"/>
    </location>
</feature>
<evidence type="ECO:0000259" key="1">
    <source>
        <dbReference type="PROSITE" id="PS51750"/>
    </source>
</evidence>
<dbReference type="PROSITE" id="PS51750">
    <property type="entry name" value="BRO_N"/>
    <property type="match status" value="1"/>
</dbReference>
<dbReference type="PANTHER" id="PTHR36180">
    <property type="entry name" value="DNA-BINDING PROTEIN-RELATED-RELATED"/>
    <property type="match status" value="1"/>
</dbReference>
<dbReference type="Pfam" id="PF02498">
    <property type="entry name" value="Bro-N"/>
    <property type="match status" value="1"/>
</dbReference>
<comment type="caution">
    <text evidence="2">The sequence shown here is derived from an EMBL/GenBank/DDBJ whole genome shotgun (WGS) entry which is preliminary data.</text>
</comment>
<dbReference type="Proteomes" id="UP000016426">
    <property type="component" value="Unassembled WGS sequence"/>
</dbReference>
<dbReference type="RefSeq" id="WP_021476757.1">
    <property type="nucleotide sequence ID" value="NZ_AVPH01000212.1"/>
</dbReference>
<protein>
    <recommendedName>
        <fullName evidence="1">Bro-N domain-containing protein</fullName>
    </recommendedName>
</protein>
<gene>
    <name evidence="2" type="ORF">O166_06640</name>
</gene>
<dbReference type="SMART" id="SM01040">
    <property type="entry name" value="Bro-N"/>
    <property type="match status" value="1"/>
</dbReference>
<keyword evidence="3" id="KW-1185">Reference proteome</keyword>
<sequence length="248" mass="27051">MQLVPFEFDGRSIRVITDAQGEVWFVGKDVCQALGYADHANALKQHCKGVAKRHPLQTAGGVQEVRVLAEPDVLRLIVSSSLPAAEAFEHWVFEDVLPSIRKTGGYVVAMTAKPELEAFKLIPVAVRAARALGLDRNAAAISANQAVNRLTGMNVMQLLGHTHLEAEQQMPFFTPTQLGERIGISGRKLNLLLAEAGLQAKQGDDWSPLPAAEGFFRFFDTSKRHGSGAPVLQLKWAEHVLDLIEQAA</sequence>